<evidence type="ECO:0000259" key="1">
    <source>
        <dbReference type="Pfam" id="PF03551"/>
    </source>
</evidence>
<dbReference type="PANTHER" id="PTHR43252">
    <property type="entry name" value="TRANSCRIPTIONAL REGULATOR YQJI"/>
    <property type="match status" value="1"/>
</dbReference>
<dbReference type="SUPFAM" id="SSF46785">
    <property type="entry name" value="Winged helix' DNA-binding domain"/>
    <property type="match status" value="1"/>
</dbReference>
<accession>A0ABP4ZFJ7</accession>
<name>A0ABP4ZFJ7_9MICO</name>
<dbReference type="InterPro" id="IPR036388">
    <property type="entry name" value="WH-like_DNA-bd_sf"/>
</dbReference>
<dbReference type="InterPro" id="IPR036390">
    <property type="entry name" value="WH_DNA-bd_sf"/>
</dbReference>
<comment type="caution">
    <text evidence="2">The sequence shown here is derived from an EMBL/GenBank/DDBJ whole genome shotgun (WGS) entry which is preliminary data.</text>
</comment>
<feature type="domain" description="Transcription regulator PadR N-terminal" evidence="1">
    <location>
        <begin position="5"/>
        <end position="78"/>
    </location>
</feature>
<gene>
    <name evidence="2" type="ORF">GCM10009751_09930</name>
</gene>
<dbReference type="Gene3D" id="1.10.10.10">
    <property type="entry name" value="Winged helix-like DNA-binding domain superfamily/Winged helix DNA-binding domain"/>
    <property type="match status" value="1"/>
</dbReference>
<evidence type="ECO:0000313" key="2">
    <source>
        <dbReference type="EMBL" id="GAA1855099.1"/>
    </source>
</evidence>
<organism evidence="2 3">
    <name type="scientific">Myceligenerans crystallogenes</name>
    <dbReference type="NCBI Taxonomy" id="316335"/>
    <lineage>
        <taxon>Bacteria</taxon>
        <taxon>Bacillati</taxon>
        <taxon>Actinomycetota</taxon>
        <taxon>Actinomycetes</taxon>
        <taxon>Micrococcales</taxon>
        <taxon>Promicromonosporaceae</taxon>
        <taxon>Myceligenerans</taxon>
    </lineage>
</organism>
<evidence type="ECO:0000313" key="3">
    <source>
        <dbReference type="Proteomes" id="UP001501094"/>
    </source>
</evidence>
<protein>
    <recommendedName>
        <fullName evidence="1">Transcription regulator PadR N-terminal domain-containing protein</fullName>
    </recommendedName>
</protein>
<dbReference type="EMBL" id="BAAANL010000002">
    <property type="protein sequence ID" value="GAA1855099.1"/>
    <property type="molecule type" value="Genomic_DNA"/>
</dbReference>
<dbReference type="InterPro" id="IPR005149">
    <property type="entry name" value="Tscrpt_reg_PadR_N"/>
</dbReference>
<keyword evidence="3" id="KW-1185">Reference proteome</keyword>
<dbReference type="RefSeq" id="WP_344100174.1">
    <property type="nucleotide sequence ID" value="NZ_BAAANL010000002.1"/>
</dbReference>
<dbReference type="PANTHER" id="PTHR43252:SF2">
    <property type="entry name" value="TRANSCRIPTION REGULATOR, PADR-LIKE FAMILY"/>
    <property type="match status" value="1"/>
</dbReference>
<dbReference type="Proteomes" id="UP001501094">
    <property type="component" value="Unassembled WGS sequence"/>
</dbReference>
<proteinExistence type="predicted"/>
<reference evidence="3" key="1">
    <citation type="journal article" date="2019" name="Int. J. Syst. Evol. Microbiol.">
        <title>The Global Catalogue of Microorganisms (GCM) 10K type strain sequencing project: providing services to taxonomists for standard genome sequencing and annotation.</title>
        <authorList>
            <consortium name="The Broad Institute Genomics Platform"/>
            <consortium name="The Broad Institute Genome Sequencing Center for Infectious Disease"/>
            <person name="Wu L."/>
            <person name="Ma J."/>
        </authorList>
    </citation>
    <scope>NUCLEOTIDE SEQUENCE [LARGE SCALE GENOMIC DNA]</scope>
    <source>
        <strain evidence="3">JCM 14326</strain>
    </source>
</reference>
<sequence length="191" mass="20814">MAHVILGLLLIAPQSLYDLVKSFEAGVSLFYSASSGSIKRALDGLLRDGRIEVAETSSGARGRKAYRVTDDGRAAFREWMTGDLKGDVETAALSRLFFLGLLDPGERTGVLRRVVGRIETDLAQLEALGARFGVDDVPEEYRDVAAYQRATLDYGLASHRTALSQFREILAREKAADDSSAPASSDLTWET</sequence>
<dbReference type="Pfam" id="PF03551">
    <property type="entry name" value="PadR"/>
    <property type="match status" value="1"/>
</dbReference>